<name>A0ABQ5QCN4_9BACT</name>
<proteinExistence type="predicted"/>
<evidence type="ECO:0000313" key="2">
    <source>
        <dbReference type="EMBL" id="GLH72319.1"/>
    </source>
</evidence>
<organism evidence="2 3">
    <name type="scientific">Geothrix limicola</name>
    <dbReference type="NCBI Taxonomy" id="2927978"/>
    <lineage>
        <taxon>Bacteria</taxon>
        <taxon>Pseudomonadati</taxon>
        <taxon>Acidobacteriota</taxon>
        <taxon>Holophagae</taxon>
        <taxon>Holophagales</taxon>
        <taxon>Holophagaceae</taxon>
        <taxon>Geothrix</taxon>
    </lineage>
</organism>
<gene>
    <name evidence="2" type="ORF">GETHLI_08210</name>
</gene>
<protein>
    <submittedName>
        <fullName evidence="2">Uncharacterized protein</fullName>
    </submittedName>
</protein>
<dbReference type="EMBL" id="BSDE01000001">
    <property type="protein sequence ID" value="GLH72319.1"/>
    <property type="molecule type" value="Genomic_DNA"/>
</dbReference>
<dbReference type="RefSeq" id="WP_285570711.1">
    <property type="nucleotide sequence ID" value="NZ_BSDE01000001.1"/>
</dbReference>
<keyword evidence="3" id="KW-1185">Reference proteome</keyword>
<accession>A0ABQ5QCN4</accession>
<feature type="region of interest" description="Disordered" evidence="1">
    <location>
        <begin position="121"/>
        <end position="162"/>
    </location>
</feature>
<comment type="caution">
    <text evidence="2">The sequence shown here is derived from an EMBL/GenBank/DDBJ whole genome shotgun (WGS) entry which is preliminary data.</text>
</comment>
<dbReference type="Proteomes" id="UP001165069">
    <property type="component" value="Unassembled WGS sequence"/>
</dbReference>
<evidence type="ECO:0000313" key="3">
    <source>
        <dbReference type="Proteomes" id="UP001165069"/>
    </source>
</evidence>
<sequence>MARRGSVAVHPVSDTIDEFTGVSEMPAGWKAYGFGVPPGEKIHIRLHHPNEGWFRLVMLNRWGQIEKGMLQNLIPTGNPEVSYTNFSDKPRAVYVIVDDPGWMSCQATPFSIKVTRSWDPSKKGVGTPVANGIWAQKQEAPQPEPVPREAQRSTAIEPAPKG</sequence>
<reference evidence="2 3" key="1">
    <citation type="journal article" date="2023" name="Antonie Van Leeuwenhoek">
        <title>Mesoterricola silvestris gen. nov., sp. nov., Mesoterricola sediminis sp. nov., Geothrix oryzae sp. nov., Geothrix edaphica sp. nov., Geothrix rubra sp. nov., and Geothrix limicola sp. nov., six novel members of Acidobacteriota isolated from soils.</title>
        <authorList>
            <person name="Itoh H."/>
            <person name="Sugisawa Y."/>
            <person name="Mise K."/>
            <person name="Xu Z."/>
            <person name="Kuniyasu M."/>
            <person name="Ushijima N."/>
            <person name="Kawano K."/>
            <person name="Kobayashi E."/>
            <person name="Shiratori Y."/>
            <person name="Masuda Y."/>
            <person name="Senoo K."/>
        </authorList>
    </citation>
    <scope>NUCLEOTIDE SEQUENCE [LARGE SCALE GENOMIC DNA]</scope>
    <source>
        <strain evidence="2 3">Red804</strain>
    </source>
</reference>
<evidence type="ECO:0000256" key="1">
    <source>
        <dbReference type="SAM" id="MobiDB-lite"/>
    </source>
</evidence>